<proteinExistence type="predicted"/>
<evidence type="ECO:0000256" key="1">
    <source>
        <dbReference type="SAM" id="Phobius"/>
    </source>
</evidence>
<reference evidence="3" key="1">
    <citation type="submission" date="2019-10" db="EMBL/GenBank/DDBJ databases">
        <title>Streptomyces sp. nov., a novel actinobacterium isolated from alkaline environment.</title>
        <authorList>
            <person name="Golinska P."/>
        </authorList>
    </citation>
    <scope>NUCLEOTIDE SEQUENCE [LARGE SCALE GENOMIC DNA]</scope>
    <source>
        <strain evidence="3">DSM 42108</strain>
    </source>
</reference>
<dbReference type="AlphaFoldDB" id="A0A7W3T633"/>
<keyword evidence="3" id="KW-1185">Reference proteome</keyword>
<evidence type="ECO:0000313" key="2">
    <source>
        <dbReference type="EMBL" id="MBB0231640.1"/>
    </source>
</evidence>
<keyword evidence="1" id="KW-0812">Transmembrane</keyword>
<keyword evidence="1" id="KW-1133">Transmembrane helix</keyword>
<feature type="transmembrane region" description="Helical" evidence="1">
    <location>
        <begin position="33"/>
        <end position="52"/>
    </location>
</feature>
<dbReference type="EMBL" id="VKHS01000577">
    <property type="protein sequence ID" value="MBB0231640.1"/>
    <property type="molecule type" value="Genomic_DNA"/>
</dbReference>
<organism evidence="2 3">
    <name type="scientific">Streptomyces calidiresistens</name>
    <dbReference type="NCBI Taxonomy" id="1485586"/>
    <lineage>
        <taxon>Bacteria</taxon>
        <taxon>Bacillati</taxon>
        <taxon>Actinomycetota</taxon>
        <taxon>Actinomycetes</taxon>
        <taxon>Kitasatosporales</taxon>
        <taxon>Streptomycetaceae</taxon>
        <taxon>Streptomyces</taxon>
    </lineage>
</organism>
<name>A0A7W3T633_9ACTN</name>
<dbReference type="Proteomes" id="UP000530234">
    <property type="component" value="Unassembled WGS sequence"/>
</dbReference>
<keyword evidence="1" id="KW-0472">Membrane</keyword>
<comment type="caution">
    <text evidence="2">The sequence shown here is derived from an EMBL/GenBank/DDBJ whole genome shotgun (WGS) entry which is preliminary data.</text>
</comment>
<sequence>MEARISAVMSALGVLAAALLLFGAVREYRAGGAGVWVGAGVALFLLTTWTLVRNLRRGRRVREETGTG</sequence>
<evidence type="ECO:0000313" key="3">
    <source>
        <dbReference type="Proteomes" id="UP000530234"/>
    </source>
</evidence>
<gene>
    <name evidence="2" type="ORF">FOE67_19580</name>
</gene>
<accession>A0A7W3T633</accession>
<protein>
    <submittedName>
        <fullName evidence="2">Uncharacterized protein</fullName>
    </submittedName>
</protein>